<accession>A0ABY9XXF4</accession>
<dbReference type="SUPFAM" id="SSF75005">
    <property type="entry name" value="Arabinanase/levansucrase/invertase"/>
    <property type="match status" value="1"/>
</dbReference>
<sequence>MVPSTALNPIPEGARNKRIREYGFNINSANKTITLAVNYGTNLTQFNPEIFASLGTEIMPLGSQDFSGGAVDYQFTINGTTNTYSVSVNIEVNPVIPDFHADPEILYSEKTGRFYMYPTTDGFPGWSSSTFDVFSSPDLVNWTNEGEILDLSTNQVS</sequence>
<name>A0ABY9XXF4_9FLAO</name>
<dbReference type="EMBL" id="CP134537">
    <property type="protein sequence ID" value="WNH10594.1"/>
    <property type="molecule type" value="Genomic_DNA"/>
</dbReference>
<evidence type="ECO:0000256" key="1">
    <source>
        <dbReference type="ARBA" id="ARBA00009865"/>
    </source>
</evidence>
<dbReference type="Gene3D" id="2.60.40.2340">
    <property type="match status" value="1"/>
</dbReference>
<dbReference type="Proteomes" id="UP001302806">
    <property type="component" value="Chromosome"/>
</dbReference>
<reference evidence="4 5" key="1">
    <citation type="submission" date="2023-09" db="EMBL/GenBank/DDBJ databases">
        <title>Thalassobella suaedae gen. nov., sp. nov., a marine bacterium of the family Flavobacteriaceae isolated from a halophyte Suaeda japonica.</title>
        <authorList>
            <person name="Lee S.Y."/>
            <person name="Hwang C.Y."/>
        </authorList>
    </citation>
    <scope>NUCLEOTIDE SEQUENCE [LARGE SCALE GENOMIC DNA]</scope>
    <source>
        <strain evidence="4 5">HL-DH14</strain>
    </source>
</reference>
<evidence type="ECO:0000256" key="2">
    <source>
        <dbReference type="ARBA" id="ARBA00022801"/>
    </source>
</evidence>
<protein>
    <submittedName>
        <fullName evidence="4">Family 43 glycosylhydrolase</fullName>
    </submittedName>
</protein>
<proteinExistence type="inferred from homology"/>
<dbReference type="InterPro" id="IPR006710">
    <property type="entry name" value="Glyco_hydro_43"/>
</dbReference>
<dbReference type="InterPro" id="IPR023296">
    <property type="entry name" value="Glyco_hydro_beta-prop_sf"/>
</dbReference>
<dbReference type="RefSeq" id="WP_415866844.1">
    <property type="nucleotide sequence ID" value="NZ_CP134537.1"/>
</dbReference>
<evidence type="ECO:0000313" key="5">
    <source>
        <dbReference type="Proteomes" id="UP001302806"/>
    </source>
</evidence>
<dbReference type="Gene3D" id="2.115.10.20">
    <property type="entry name" value="Glycosyl hydrolase domain, family 43"/>
    <property type="match status" value="1"/>
</dbReference>
<gene>
    <name evidence="4" type="ORF">RHP51_08075</name>
</gene>
<keyword evidence="3" id="KW-0326">Glycosidase</keyword>
<evidence type="ECO:0000313" key="4">
    <source>
        <dbReference type="EMBL" id="WNH10594.1"/>
    </source>
</evidence>
<keyword evidence="2" id="KW-0378">Hydrolase</keyword>
<organism evidence="4 5">
    <name type="scientific">Thalassobellus suaedae</name>
    <dbReference type="NCBI Taxonomy" id="3074124"/>
    <lineage>
        <taxon>Bacteria</taxon>
        <taxon>Pseudomonadati</taxon>
        <taxon>Bacteroidota</taxon>
        <taxon>Flavobacteriia</taxon>
        <taxon>Flavobacteriales</taxon>
        <taxon>Flavobacteriaceae</taxon>
        <taxon>Thalassobellus</taxon>
    </lineage>
</organism>
<comment type="similarity">
    <text evidence="1">Belongs to the glycosyl hydrolase 43 family.</text>
</comment>
<evidence type="ECO:0000256" key="3">
    <source>
        <dbReference type="ARBA" id="ARBA00023295"/>
    </source>
</evidence>
<dbReference type="Pfam" id="PF04616">
    <property type="entry name" value="Glyco_hydro_43"/>
    <property type="match status" value="1"/>
</dbReference>